<gene>
    <name evidence="2" type="ORF">BFS35_000600</name>
</gene>
<dbReference type="Gene3D" id="1.10.10.10">
    <property type="entry name" value="Winged helix-like DNA-binding domain superfamily/Winged helix DNA-binding domain"/>
    <property type="match status" value="1"/>
</dbReference>
<evidence type="ECO:0000259" key="1">
    <source>
        <dbReference type="Pfam" id="PF01978"/>
    </source>
</evidence>
<dbReference type="Proteomes" id="UP000229523">
    <property type="component" value="Unassembled WGS sequence"/>
</dbReference>
<dbReference type="InterPro" id="IPR051797">
    <property type="entry name" value="TrmB-like"/>
</dbReference>
<dbReference type="PANTHER" id="PTHR34293:SF1">
    <property type="entry name" value="HTH-TYPE TRANSCRIPTIONAL REGULATOR TRMBL2"/>
    <property type="match status" value="1"/>
</dbReference>
<dbReference type="AlphaFoldDB" id="A0A2G5NP09"/>
<sequence>MEQDIIKQMMHLGLSSYEAKCYLACIKLGKANGYQISKLSAVPRARIYDTLDKLIEKGIVTKIDEAEQIYYVALPYQTFIDRKRMEYESTMNDLQTNLNNINTVTPEDIIIKTYQTKVDIIQKIKEMINNTKETLYVSLWPGTLSNIEDILKDRNIAIKGIIFSANHTLNHKNNQLFVHRHTSYTDAIEDKQWFIIINDQGEMIYGSDLNIHPQAYYSIDPQQIYLMQNFIWHDILVNQLVEQNPEADKWIELKREAFFN</sequence>
<protein>
    <recommendedName>
        <fullName evidence="1">Transcription regulator TrmB N-terminal domain-containing protein</fullName>
    </recommendedName>
</protein>
<evidence type="ECO:0000313" key="3">
    <source>
        <dbReference type="Proteomes" id="UP000229523"/>
    </source>
</evidence>
<dbReference type="CDD" id="cd09124">
    <property type="entry name" value="PLDc_like_TrmB_middle"/>
    <property type="match status" value="1"/>
</dbReference>
<dbReference type="InterPro" id="IPR002831">
    <property type="entry name" value="Tscrpt_reg_TrmB_N"/>
</dbReference>
<dbReference type="InterPro" id="IPR036390">
    <property type="entry name" value="WH_DNA-bd_sf"/>
</dbReference>
<dbReference type="Pfam" id="PF01978">
    <property type="entry name" value="TrmB"/>
    <property type="match status" value="1"/>
</dbReference>
<reference evidence="2 3" key="1">
    <citation type="journal article" date="2018" name="Front. Microbiol.">
        <title>Description and Comparative Genomics of Macrococcus caseolyticus subsp. hominis subsp. nov., Macrococcus goetzii sp. nov., Macrococcus epidermidis sp. nov., and Macrococcus bohemicus sp. nov., Novel Macrococci From Human Clinical Material With Virulence Potential and Suspected Uptake of Foreign DNA by Natural Transformation.</title>
        <authorList>
            <person name="Maslanova I."/>
            <person name="Wertheimer Z."/>
            <person name="Sedlacek I."/>
            <person name="Svec P."/>
            <person name="Indrakova A."/>
            <person name="Kovarovic V."/>
            <person name="Schumann P."/>
            <person name="Sproer C."/>
            <person name="Kralova S."/>
            <person name="Sedo O."/>
            <person name="Kristofova L."/>
            <person name="Vrbovska V."/>
            <person name="Fuzik T."/>
            <person name="Petras P."/>
            <person name="Zdrahal Z."/>
            <person name="Ruzickova V."/>
            <person name="Doskar J."/>
            <person name="Pantucek R."/>
        </authorList>
    </citation>
    <scope>NUCLEOTIDE SEQUENCE [LARGE SCALE GENOMIC DNA]</scope>
    <source>
        <strain evidence="2 3">CCM 4927</strain>
    </source>
</reference>
<name>A0A2G5NP09_9STAP</name>
<accession>A0A2G5NP09</accession>
<dbReference type="RefSeq" id="WP_099579884.1">
    <property type="nucleotide sequence ID" value="NZ_MJBI02000001.1"/>
</dbReference>
<keyword evidence="3" id="KW-1185">Reference proteome</keyword>
<dbReference type="EMBL" id="MJBI02000001">
    <property type="protein sequence ID" value="RAI82216.1"/>
    <property type="molecule type" value="Genomic_DNA"/>
</dbReference>
<evidence type="ECO:0000313" key="2">
    <source>
        <dbReference type="EMBL" id="RAI82216.1"/>
    </source>
</evidence>
<proteinExistence type="predicted"/>
<feature type="domain" description="Transcription regulator TrmB N-terminal" evidence="1">
    <location>
        <begin position="11"/>
        <end position="75"/>
    </location>
</feature>
<comment type="caution">
    <text evidence="2">The sequence shown here is derived from an EMBL/GenBank/DDBJ whole genome shotgun (WGS) entry which is preliminary data.</text>
</comment>
<dbReference type="SUPFAM" id="SSF46785">
    <property type="entry name" value="Winged helix' DNA-binding domain"/>
    <property type="match status" value="1"/>
</dbReference>
<dbReference type="InterPro" id="IPR036388">
    <property type="entry name" value="WH-like_DNA-bd_sf"/>
</dbReference>
<dbReference type="PANTHER" id="PTHR34293">
    <property type="entry name" value="HTH-TYPE TRANSCRIPTIONAL REGULATOR TRMBL2"/>
    <property type="match status" value="1"/>
</dbReference>
<organism evidence="2 3">
    <name type="scientific">Macrococcoides goetzii</name>
    <dbReference type="NCBI Taxonomy" id="1891097"/>
    <lineage>
        <taxon>Bacteria</taxon>
        <taxon>Bacillati</taxon>
        <taxon>Bacillota</taxon>
        <taxon>Bacilli</taxon>
        <taxon>Bacillales</taxon>
        <taxon>Staphylococcaceae</taxon>
        <taxon>Macrococcoides</taxon>
    </lineage>
</organism>